<dbReference type="GO" id="GO:0005886">
    <property type="term" value="C:plasma membrane"/>
    <property type="evidence" value="ECO:0007669"/>
    <property type="project" value="TreeGrafter"/>
</dbReference>
<dbReference type="EMBL" id="SMAG01000005">
    <property type="protein sequence ID" value="TCS93885.1"/>
    <property type="molecule type" value="Genomic_DNA"/>
</dbReference>
<proteinExistence type="predicted"/>
<evidence type="ECO:0000256" key="2">
    <source>
        <dbReference type="ARBA" id="ARBA00022692"/>
    </source>
</evidence>
<keyword evidence="1" id="KW-1003">Cell membrane</keyword>
<evidence type="ECO:0000256" key="1">
    <source>
        <dbReference type="ARBA" id="ARBA00022475"/>
    </source>
</evidence>
<dbReference type="PANTHER" id="PTHR38452:SF1">
    <property type="entry name" value="UPF0756 MEMBRANE PROTEIN YEAL"/>
    <property type="match status" value="1"/>
</dbReference>
<feature type="transmembrane region" description="Helical" evidence="5">
    <location>
        <begin position="53"/>
        <end position="86"/>
    </location>
</feature>
<evidence type="ECO:0000256" key="4">
    <source>
        <dbReference type="ARBA" id="ARBA00023136"/>
    </source>
</evidence>
<keyword evidence="3 5" id="KW-1133">Transmembrane helix</keyword>
<keyword evidence="7" id="KW-1185">Reference proteome</keyword>
<dbReference type="PANTHER" id="PTHR38452">
    <property type="entry name" value="UPF0756 MEMBRANE PROTEIN YEAL"/>
    <property type="match status" value="1"/>
</dbReference>
<comment type="caution">
    <text evidence="6">The sequence shown here is derived from an EMBL/GenBank/DDBJ whole genome shotgun (WGS) entry which is preliminary data.</text>
</comment>
<dbReference type="AlphaFoldDB" id="A0A4R3L4L6"/>
<dbReference type="Pfam" id="PF04284">
    <property type="entry name" value="DUF441"/>
    <property type="match status" value="1"/>
</dbReference>
<gene>
    <name evidence="6" type="ORF">EDD58_10594</name>
</gene>
<keyword evidence="4 5" id="KW-0472">Membrane</keyword>
<evidence type="ECO:0000313" key="6">
    <source>
        <dbReference type="EMBL" id="TCS93885.1"/>
    </source>
</evidence>
<feature type="transmembrane region" description="Helical" evidence="5">
    <location>
        <begin position="23"/>
        <end position="41"/>
    </location>
</feature>
<organism evidence="6 7">
    <name type="scientific">Hazenella coriacea</name>
    <dbReference type="NCBI Taxonomy" id="1179467"/>
    <lineage>
        <taxon>Bacteria</taxon>
        <taxon>Bacillati</taxon>
        <taxon>Bacillota</taxon>
        <taxon>Bacilli</taxon>
        <taxon>Bacillales</taxon>
        <taxon>Thermoactinomycetaceae</taxon>
        <taxon>Hazenella</taxon>
    </lineage>
</organism>
<keyword evidence="2 5" id="KW-0812">Transmembrane</keyword>
<evidence type="ECO:0000313" key="7">
    <source>
        <dbReference type="Proteomes" id="UP000294937"/>
    </source>
</evidence>
<evidence type="ECO:0000256" key="5">
    <source>
        <dbReference type="SAM" id="Phobius"/>
    </source>
</evidence>
<reference evidence="6 7" key="1">
    <citation type="submission" date="2019-03" db="EMBL/GenBank/DDBJ databases">
        <title>Genomic Encyclopedia of Type Strains, Phase IV (KMG-IV): sequencing the most valuable type-strain genomes for metagenomic binning, comparative biology and taxonomic classification.</title>
        <authorList>
            <person name="Goeker M."/>
        </authorList>
    </citation>
    <scope>NUCLEOTIDE SEQUENCE [LARGE SCALE GENOMIC DNA]</scope>
    <source>
        <strain evidence="6 7">DSM 45707</strain>
    </source>
</reference>
<accession>A0A4R3L4L6</accession>
<name>A0A4R3L4L6_9BACL</name>
<evidence type="ECO:0000256" key="3">
    <source>
        <dbReference type="ARBA" id="ARBA00022989"/>
    </source>
</evidence>
<sequence>MLFLLVPLTNDKLNIWDMLKQSLSPMGAIAITAGFVISYLGGKGLGVLSSKPITLFGIILGTLIAVLFFRGLPAGIIIAAGLLSLMSITSS</sequence>
<protein>
    <submittedName>
        <fullName evidence="6">Uncharacterized protein DUF441</fullName>
    </submittedName>
</protein>
<dbReference type="InterPro" id="IPR007382">
    <property type="entry name" value="UPF0756_TM"/>
</dbReference>
<dbReference type="Proteomes" id="UP000294937">
    <property type="component" value="Unassembled WGS sequence"/>
</dbReference>